<evidence type="ECO:0000313" key="1">
    <source>
        <dbReference type="EMBL" id="JAD60717.1"/>
    </source>
</evidence>
<sequence>MYLVINLFYRDKINSSFIERKWSSNNHTGEQFTVI</sequence>
<proteinExistence type="predicted"/>
<name>A0A0A9BN75_ARUDO</name>
<dbReference type="AlphaFoldDB" id="A0A0A9BN75"/>
<protein>
    <submittedName>
        <fullName evidence="1">Uncharacterized protein</fullName>
    </submittedName>
</protein>
<dbReference type="EMBL" id="GBRH01237178">
    <property type="protein sequence ID" value="JAD60717.1"/>
    <property type="molecule type" value="Transcribed_RNA"/>
</dbReference>
<reference evidence="1" key="2">
    <citation type="journal article" date="2015" name="Data Brief">
        <title>Shoot transcriptome of the giant reed, Arundo donax.</title>
        <authorList>
            <person name="Barrero R.A."/>
            <person name="Guerrero F.D."/>
            <person name="Moolhuijzen P."/>
            <person name="Goolsby J.A."/>
            <person name="Tidwell J."/>
            <person name="Bellgard S.E."/>
            <person name="Bellgard M.I."/>
        </authorList>
    </citation>
    <scope>NUCLEOTIDE SEQUENCE</scope>
    <source>
        <tissue evidence="1">Shoot tissue taken approximately 20 cm above the soil surface</tissue>
    </source>
</reference>
<reference evidence="1" key="1">
    <citation type="submission" date="2014-09" db="EMBL/GenBank/DDBJ databases">
        <authorList>
            <person name="Magalhaes I.L.F."/>
            <person name="Oliveira U."/>
            <person name="Santos F.R."/>
            <person name="Vidigal T.H.D.A."/>
            <person name="Brescovit A.D."/>
            <person name="Santos A.J."/>
        </authorList>
    </citation>
    <scope>NUCLEOTIDE SEQUENCE</scope>
    <source>
        <tissue evidence="1">Shoot tissue taken approximately 20 cm above the soil surface</tissue>
    </source>
</reference>
<accession>A0A0A9BN75</accession>
<organism evidence="1">
    <name type="scientific">Arundo donax</name>
    <name type="common">Giant reed</name>
    <name type="synonym">Donax arundinaceus</name>
    <dbReference type="NCBI Taxonomy" id="35708"/>
    <lineage>
        <taxon>Eukaryota</taxon>
        <taxon>Viridiplantae</taxon>
        <taxon>Streptophyta</taxon>
        <taxon>Embryophyta</taxon>
        <taxon>Tracheophyta</taxon>
        <taxon>Spermatophyta</taxon>
        <taxon>Magnoliopsida</taxon>
        <taxon>Liliopsida</taxon>
        <taxon>Poales</taxon>
        <taxon>Poaceae</taxon>
        <taxon>PACMAD clade</taxon>
        <taxon>Arundinoideae</taxon>
        <taxon>Arundineae</taxon>
        <taxon>Arundo</taxon>
    </lineage>
</organism>